<organism evidence="1 2">
    <name type="scientific">Collimonas arenae</name>
    <dbReference type="NCBI Taxonomy" id="279058"/>
    <lineage>
        <taxon>Bacteria</taxon>
        <taxon>Pseudomonadati</taxon>
        <taxon>Pseudomonadota</taxon>
        <taxon>Betaproteobacteria</taxon>
        <taxon>Burkholderiales</taxon>
        <taxon>Oxalobacteraceae</taxon>
        <taxon>Collimonas</taxon>
    </lineage>
</organism>
<accession>A0A0A1FHA1</accession>
<evidence type="ECO:0000313" key="1">
    <source>
        <dbReference type="EMBL" id="AIY43060.1"/>
    </source>
</evidence>
<sequence length="39" mass="4721">MKYARCQIKRKTEKMPAFHRNYRQWLKSLLLLGLAALKD</sequence>
<keyword evidence="2" id="KW-1185">Reference proteome</keyword>
<dbReference type="KEGG" id="care:LT85_3902"/>
<evidence type="ECO:0000313" key="2">
    <source>
        <dbReference type="Proteomes" id="UP000030302"/>
    </source>
</evidence>
<protein>
    <submittedName>
        <fullName evidence="1">Uncharacterized protein</fullName>
    </submittedName>
</protein>
<proteinExistence type="predicted"/>
<name>A0A0A1FHA1_9BURK</name>
<reference evidence="2" key="1">
    <citation type="journal article" date="2014" name="Soil Biol. Biochem.">
        <title>Structure and function of bacterial communities in ageing soils: Insights from the Mendocino ecological staircase.</title>
        <authorList>
            <person name="Uroz S."/>
            <person name="Tech J.J."/>
            <person name="Sawaya N.A."/>
            <person name="Frey-Klett P."/>
            <person name="Leveau J.H.J."/>
        </authorList>
    </citation>
    <scope>NUCLEOTIDE SEQUENCE [LARGE SCALE GENOMIC DNA]</scope>
    <source>
        <strain evidence="2">Cal35</strain>
    </source>
</reference>
<dbReference type="AlphaFoldDB" id="A0A0A1FHA1"/>
<dbReference type="HOGENOM" id="CLU_3307846_0_0_4"/>
<gene>
    <name evidence="1" type="ORF">LT85_3902</name>
</gene>
<dbReference type="Proteomes" id="UP000030302">
    <property type="component" value="Chromosome"/>
</dbReference>
<dbReference type="EMBL" id="CP009962">
    <property type="protein sequence ID" value="AIY43060.1"/>
    <property type="molecule type" value="Genomic_DNA"/>
</dbReference>